<evidence type="ECO:0000313" key="2">
    <source>
        <dbReference type="EMBL" id="GIM70729.1"/>
    </source>
</evidence>
<evidence type="ECO:0000256" key="1">
    <source>
        <dbReference type="SAM" id="Phobius"/>
    </source>
</evidence>
<feature type="transmembrane region" description="Helical" evidence="1">
    <location>
        <begin position="225"/>
        <end position="246"/>
    </location>
</feature>
<dbReference type="InterPro" id="IPR012666">
    <property type="entry name" value="CbtA_put"/>
</dbReference>
<feature type="transmembrane region" description="Helical" evidence="1">
    <location>
        <begin position="154"/>
        <end position="172"/>
    </location>
</feature>
<gene>
    <name evidence="2" type="ORF">Aco04nite_21790</name>
</gene>
<keyword evidence="1" id="KW-1133">Transmembrane helix</keyword>
<keyword evidence="1" id="KW-0812">Transmembrane</keyword>
<name>A0A919SFH8_9ACTN</name>
<feature type="transmembrane region" description="Helical" evidence="1">
    <location>
        <begin position="116"/>
        <end position="134"/>
    </location>
</feature>
<evidence type="ECO:0000313" key="3">
    <source>
        <dbReference type="Proteomes" id="UP000680865"/>
    </source>
</evidence>
<organism evidence="2 3">
    <name type="scientific">Winogradskya consettensis</name>
    <dbReference type="NCBI Taxonomy" id="113560"/>
    <lineage>
        <taxon>Bacteria</taxon>
        <taxon>Bacillati</taxon>
        <taxon>Actinomycetota</taxon>
        <taxon>Actinomycetes</taxon>
        <taxon>Micromonosporales</taxon>
        <taxon>Micromonosporaceae</taxon>
        <taxon>Winogradskya</taxon>
    </lineage>
</organism>
<comment type="caution">
    <text evidence="2">The sequence shown here is derived from an EMBL/GenBank/DDBJ whole genome shotgun (WGS) entry which is preliminary data.</text>
</comment>
<feature type="transmembrane region" description="Helical" evidence="1">
    <location>
        <begin position="184"/>
        <end position="205"/>
    </location>
</feature>
<proteinExistence type="predicted"/>
<dbReference type="EMBL" id="BOQP01000008">
    <property type="protein sequence ID" value="GIM70729.1"/>
    <property type="molecule type" value="Genomic_DNA"/>
</dbReference>
<reference evidence="2" key="1">
    <citation type="submission" date="2021-03" db="EMBL/GenBank/DDBJ databases">
        <title>Whole genome shotgun sequence of Actinoplanes consettensis NBRC 14913.</title>
        <authorList>
            <person name="Komaki H."/>
            <person name="Tamura T."/>
        </authorList>
    </citation>
    <scope>NUCLEOTIDE SEQUENCE</scope>
    <source>
        <strain evidence="2">NBRC 14913</strain>
    </source>
</reference>
<accession>A0A919SFH8</accession>
<keyword evidence="3" id="KW-1185">Reference proteome</keyword>
<dbReference type="RefSeq" id="WP_212997057.1">
    <property type="nucleotide sequence ID" value="NZ_BAAATW010000003.1"/>
</dbReference>
<dbReference type="Proteomes" id="UP000680865">
    <property type="component" value="Unassembled WGS sequence"/>
</dbReference>
<sequence length="267" mass="27788">MSLTGRAAAPTYGAILLRGLLAGLIAGLLSGVFAYSLGEPKVDAAIAIEEANSQAAATPAADGHSHDEEEPLVSRDGQKGGLFLATALYGVVMGGLLATAYTLLRRRLRTSDDSRASLGLAAAAFVGLVLVPFVKYPPNPPAVGDPSTINQRTISYLSILVIGLVAVWAGVLASRSLRAGAPEWLRLVAGLAGFLVVVVIGYVLLPNIDEVSETFPASLLWNFRITSLGTQATLWLSLGIAFTALLSRLGKRRESVASAPEAESVPV</sequence>
<feature type="transmembrane region" description="Helical" evidence="1">
    <location>
        <begin position="12"/>
        <end position="35"/>
    </location>
</feature>
<feature type="transmembrane region" description="Helical" evidence="1">
    <location>
        <begin position="82"/>
        <end position="104"/>
    </location>
</feature>
<dbReference type="Pfam" id="PF09490">
    <property type="entry name" value="CbtA"/>
    <property type="match status" value="1"/>
</dbReference>
<keyword evidence="1" id="KW-0472">Membrane</keyword>
<protein>
    <submittedName>
        <fullName evidence="2">Membrane protein</fullName>
    </submittedName>
</protein>
<dbReference type="AlphaFoldDB" id="A0A919SFH8"/>